<dbReference type="InterPro" id="IPR029039">
    <property type="entry name" value="Flavoprotein-like_sf"/>
</dbReference>
<dbReference type="PANTHER" id="PTHR30543">
    <property type="entry name" value="CHROMATE REDUCTASE"/>
    <property type="match status" value="1"/>
</dbReference>
<protein>
    <submittedName>
        <fullName evidence="2">NAD(P)H-dependent oxidoreductase</fullName>
    </submittedName>
</protein>
<dbReference type="InterPro" id="IPR005025">
    <property type="entry name" value="FMN_Rdtase-like_dom"/>
</dbReference>
<dbReference type="Proteomes" id="UP000305778">
    <property type="component" value="Unassembled WGS sequence"/>
</dbReference>
<feature type="domain" description="NADPH-dependent FMN reductase-like" evidence="1">
    <location>
        <begin position="8"/>
        <end position="149"/>
    </location>
</feature>
<name>A0A4U0SRM7_9ACTN</name>
<comment type="caution">
    <text evidence="2">The sequence shown here is derived from an EMBL/GenBank/DDBJ whole genome shotgun (WGS) entry which is preliminary data.</text>
</comment>
<dbReference type="GO" id="GO:0010181">
    <property type="term" value="F:FMN binding"/>
    <property type="evidence" value="ECO:0007669"/>
    <property type="project" value="TreeGrafter"/>
</dbReference>
<dbReference type="PANTHER" id="PTHR30543:SF21">
    <property type="entry name" value="NAD(P)H-DEPENDENT FMN REDUCTASE LOT6"/>
    <property type="match status" value="1"/>
</dbReference>
<sequence length="194" mass="20903">MSRPHLQIIVGSTRPGRRGHAVATWIHDLAVQHAGFEVRLVDLAEVALPLLDEPRPPQRGQYDHEHTRRWSAIASAAEAYVFVVPEYNHSYNAATKNALDYLAKEWTGKPVAFVGYGGVAAGARAVQALLPVVCALGMLPVTRSVNIPFIRQTVNRDGVFEPAPGLDENATGVIDELLRLTTALSAARLAAPAG</sequence>
<proteinExistence type="predicted"/>
<keyword evidence="3" id="KW-1185">Reference proteome</keyword>
<dbReference type="InterPro" id="IPR050712">
    <property type="entry name" value="NAD(P)H-dep_reductase"/>
</dbReference>
<dbReference type="Pfam" id="PF03358">
    <property type="entry name" value="FMN_red"/>
    <property type="match status" value="1"/>
</dbReference>
<reference evidence="2 3" key="1">
    <citation type="submission" date="2019-04" db="EMBL/GenBank/DDBJ databases">
        <title>Streptomyces oryziradicis sp. nov., a novel actinomycete isolated from rhizosphere soil of rice (Oryza sativa L.).</title>
        <authorList>
            <person name="Li C."/>
        </authorList>
    </citation>
    <scope>NUCLEOTIDE SEQUENCE [LARGE SCALE GENOMIC DNA]</scope>
    <source>
        <strain evidence="2 3">NEAU-C40</strain>
    </source>
</reference>
<dbReference type="RefSeq" id="WP_136722978.1">
    <property type="nucleotide sequence ID" value="NZ_SUMC01000006.1"/>
</dbReference>
<dbReference type="SUPFAM" id="SSF52218">
    <property type="entry name" value="Flavoproteins"/>
    <property type="match status" value="1"/>
</dbReference>
<dbReference type="AlphaFoldDB" id="A0A4U0SRM7"/>
<dbReference type="Gene3D" id="3.40.50.360">
    <property type="match status" value="1"/>
</dbReference>
<dbReference type="GO" id="GO:0016491">
    <property type="term" value="F:oxidoreductase activity"/>
    <property type="evidence" value="ECO:0007669"/>
    <property type="project" value="InterPro"/>
</dbReference>
<evidence type="ECO:0000313" key="2">
    <source>
        <dbReference type="EMBL" id="TKA11983.1"/>
    </source>
</evidence>
<dbReference type="OrthoDB" id="9812295at2"/>
<dbReference type="GO" id="GO:0005829">
    <property type="term" value="C:cytosol"/>
    <property type="evidence" value="ECO:0007669"/>
    <property type="project" value="TreeGrafter"/>
</dbReference>
<gene>
    <name evidence="2" type="ORF">FCI23_09245</name>
</gene>
<accession>A0A4U0SRM7</accession>
<organism evidence="2 3">
    <name type="scientific">Actinacidiphila oryziradicis</name>
    <dbReference type="NCBI Taxonomy" id="2571141"/>
    <lineage>
        <taxon>Bacteria</taxon>
        <taxon>Bacillati</taxon>
        <taxon>Actinomycetota</taxon>
        <taxon>Actinomycetes</taxon>
        <taxon>Kitasatosporales</taxon>
        <taxon>Streptomycetaceae</taxon>
        <taxon>Actinacidiphila</taxon>
    </lineage>
</organism>
<evidence type="ECO:0000313" key="3">
    <source>
        <dbReference type="Proteomes" id="UP000305778"/>
    </source>
</evidence>
<dbReference type="EMBL" id="SUMC01000006">
    <property type="protein sequence ID" value="TKA11983.1"/>
    <property type="molecule type" value="Genomic_DNA"/>
</dbReference>
<evidence type="ECO:0000259" key="1">
    <source>
        <dbReference type="Pfam" id="PF03358"/>
    </source>
</evidence>